<evidence type="ECO:0000313" key="2">
    <source>
        <dbReference type="EMBL" id="PJZ29506.1"/>
    </source>
</evidence>
<dbReference type="RefSeq" id="WP_100755703.1">
    <property type="nucleotide sequence ID" value="NZ_NPDP01000021.1"/>
</dbReference>
<protein>
    <recommendedName>
        <fullName evidence="4">Outer membrane protein beta-barrel domain-containing protein</fullName>
    </recommendedName>
</protein>
<name>A0ABX4N995_9LEPT</name>
<sequence>MIHEKKYYLTVLFYLTFGVSVLFSEEPKVEKPKNEKIRFVYGVSDKESILKAEIPYNFPLIYSDKIKYSAELILFHGFKSNNSYNEIYPYMSLDRNEMGFDFINVNSKGNRNLIGLISSAEYDLFGTKNFKFKVNFGIGYLDDKKELSSNTIKYNQSNFDYEFRTKELNTGKFGINSIGYVYGFGFKYLIDETFFFGIESFTFRNPHYSSLNSYDTYVSSDGSLLNYTLHNVYDKDFYKNHVRTDRMEIGYLYVGVMIH</sequence>
<dbReference type="Proteomes" id="UP000231919">
    <property type="component" value="Unassembled WGS sequence"/>
</dbReference>
<gene>
    <name evidence="2" type="ORF">CH378_12540</name>
</gene>
<comment type="caution">
    <text evidence="2">The sequence shown here is derived from an EMBL/GenBank/DDBJ whole genome shotgun (WGS) entry which is preliminary data.</text>
</comment>
<keyword evidence="1" id="KW-0472">Membrane</keyword>
<proteinExistence type="predicted"/>
<keyword evidence="3" id="KW-1185">Reference proteome</keyword>
<evidence type="ECO:0008006" key="4">
    <source>
        <dbReference type="Google" id="ProtNLM"/>
    </source>
</evidence>
<accession>A0ABX4N995</accession>
<dbReference type="EMBL" id="NPDP01000021">
    <property type="protein sequence ID" value="PJZ29506.1"/>
    <property type="molecule type" value="Genomic_DNA"/>
</dbReference>
<keyword evidence="1" id="KW-1133">Transmembrane helix</keyword>
<evidence type="ECO:0000313" key="3">
    <source>
        <dbReference type="Proteomes" id="UP000231919"/>
    </source>
</evidence>
<reference evidence="2 3" key="1">
    <citation type="submission" date="2017-07" db="EMBL/GenBank/DDBJ databases">
        <title>Leptospira spp. isolated from tropical soils.</title>
        <authorList>
            <person name="Thibeaux R."/>
            <person name="Iraola G."/>
            <person name="Ferres I."/>
            <person name="Bierque E."/>
            <person name="Girault D."/>
            <person name="Soupe-Gilbert M.-E."/>
            <person name="Picardeau M."/>
            <person name="Goarant C."/>
        </authorList>
    </citation>
    <scope>NUCLEOTIDE SEQUENCE [LARGE SCALE GENOMIC DNA]</scope>
    <source>
        <strain evidence="2 3">JW2-C-B1</strain>
    </source>
</reference>
<organism evidence="2 3">
    <name type="scientific">Leptospira kmetyi</name>
    <dbReference type="NCBI Taxonomy" id="408139"/>
    <lineage>
        <taxon>Bacteria</taxon>
        <taxon>Pseudomonadati</taxon>
        <taxon>Spirochaetota</taxon>
        <taxon>Spirochaetia</taxon>
        <taxon>Leptospirales</taxon>
        <taxon>Leptospiraceae</taxon>
        <taxon>Leptospira</taxon>
    </lineage>
</organism>
<keyword evidence="1" id="KW-0812">Transmembrane</keyword>
<feature type="transmembrane region" description="Helical" evidence="1">
    <location>
        <begin position="7"/>
        <end position="24"/>
    </location>
</feature>
<evidence type="ECO:0000256" key="1">
    <source>
        <dbReference type="SAM" id="Phobius"/>
    </source>
</evidence>